<dbReference type="EMBL" id="QGKX02001347">
    <property type="protein sequence ID" value="KAF3524472.1"/>
    <property type="molecule type" value="Genomic_DNA"/>
</dbReference>
<gene>
    <name evidence="1" type="ORF">F2Q69_00048947</name>
</gene>
<sequence>MATISMESTGKAAMAQFFNNVSPGFSELELRFRLIHLWEARNTAKGAWFNKLKSYGYGYYWSRRLHQIELMWVCSDSRIAVEKKKKKKKKKATGDA</sequence>
<proteinExistence type="predicted"/>
<dbReference type="Proteomes" id="UP000712600">
    <property type="component" value="Unassembled WGS sequence"/>
</dbReference>
<reference evidence="1" key="1">
    <citation type="submission" date="2019-12" db="EMBL/GenBank/DDBJ databases">
        <title>Genome sequencing and annotation of Brassica cretica.</title>
        <authorList>
            <person name="Studholme D.J."/>
            <person name="Sarris P."/>
        </authorList>
    </citation>
    <scope>NUCLEOTIDE SEQUENCE</scope>
    <source>
        <strain evidence="1">PFS-109/04</strain>
        <tissue evidence="1">Leaf</tissue>
    </source>
</reference>
<protein>
    <submittedName>
        <fullName evidence="1">Uncharacterized protein</fullName>
    </submittedName>
</protein>
<name>A0A8S9Q1E5_BRACR</name>
<accession>A0A8S9Q1E5</accession>
<comment type="caution">
    <text evidence="1">The sequence shown here is derived from an EMBL/GenBank/DDBJ whole genome shotgun (WGS) entry which is preliminary data.</text>
</comment>
<evidence type="ECO:0000313" key="1">
    <source>
        <dbReference type="EMBL" id="KAF3524472.1"/>
    </source>
</evidence>
<dbReference type="AlphaFoldDB" id="A0A8S9Q1E5"/>
<organism evidence="1 2">
    <name type="scientific">Brassica cretica</name>
    <name type="common">Mustard</name>
    <dbReference type="NCBI Taxonomy" id="69181"/>
    <lineage>
        <taxon>Eukaryota</taxon>
        <taxon>Viridiplantae</taxon>
        <taxon>Streptophyta</taxon>
        <taxon>Embryophyta</taxon>
        <taxon>Tracheophyta</taxon>
        <taxon>Spermatophyta</taxon>
        <taxon>Magnoliopsida</taxon>
        <taxon>eudicotyledons</taxon>
        <taxon>Gunneridae</taxon>
        <taxon>Pentapetalae</taxon>
        <taxon>rosids</taxon>
        <taxon>malvids</taxon>
        <taxon>Brassicales</taxon>
        <taxon>Brassicaceae</taxon>
        <taxon>Brassiceae</taxon>
        <taxon>Brassica</taxon>
    </lineage>
</organism>
<evidence type="ECO:0000313" key="2">
    <source>
        <dbReference type="Proteomes" id="UP000712600"/>
    </source>
</evidence>